<feature type="domain" description="Major facilitator superfamily (MFS) profile" evidence="8">
    <location>
        <begin position="1"/>
        <end position="434"/>
    </location>
</feature>
<keyword evidence="4 7" id="KW-0812">Transmembrane</keyword>
<proteinExistence type="inferred from homology"/>
<dbReference type="Pfam" id="PF00083">
    <property type="entry name" value="Sugar_tr"/>
    <property type="match status" value="1"/>
</dbReference>
<dbReference type="SUPFAM" id="SSF103473">
    <property type="entry name" value="MFS general substrate transporter"/>
    <property type="match status" value="1"/>
</dbReference>
<dbReference type="Gene3D" id="1.20.1250.20">
    <property type="entry name" value="MFS general substrate transporter like domains"/>
    <property type="match status" value="1"/>
</dbReference>
<name>A0A4V1IQN9_9FUNG</name>
<feature type="transmembrane region" description="Helical" evidence="7">
    <location>
        <begin position="231"/>
        <end position="256"/>
    </location>
</feature>
<evidence type="ECO:0000256" key="6">
    <source>
        <dbReference type="ARBA" id="ARBA00023136"/>
    </source>
</evidence>
<evidence type="ECO:0000256" key="3">
    <source>
        <dbReference type="ARBA" id="ARBA00022448"/>
    </source>
</evidence>
<dbReference type="InterPro" id="IPR005829">
    <property type="entry name" value="Sugar_transporter_CS"/>
</dbReference>
<keyword evidence="3" id="KW-0813">Transport</keyword>
<evidence type="ECO:0000313" key="9">
    <source>
        <dbReference type="EMBL" id="RKO87217.1"/>
    </source>
</evidence>
<evidence type="ECO:0000313" key="10">
    <source>
        <dbReference type="Proteomes" id="UP000269721"/>
    </source>
</evidence>
<sequence>MVLSMNGFDLLYGILENNQTANGSTNFSDIIPTTDNDDKTSWVASAFLLCCVAGAICISVLADILGRKWCIILGSLVFNAGIAMQVSADGFGLSYSGRVTSGWAIGFLSMVVPLFISETAPTAIRGRMVAVQQLMITLGILLASIANTIIIANINNNSNKEWRVALGLQGVPGVLAMKGRDAEAIAVLAKLRSQDMTSPAVQEEYATIRASIDLENVVGNASWSEMAKPGILNRVVLVVFLQLFQQWSGINVILYYQNSLLKAMGFNYDQVKTSFNISVNSFNFIGTFPGMYLIERIGRRRLLIGGMGMATSHYMIVLLLNLSRSHGHGFACVPICFVFTFELCFSSTWGPVVWDYQSEMFPLRIRSMGTGFSTVSNWTNNFFISKYSPHISTSWEFFQYMAMDDLFAANKGHLKHREIAVERDVEFSVVDKKN</sequence>
<dbReference type="Proteomes" id="UP000269721">
    <property type="component" value="Unassembled WGS sequence"/>
</dbReference>
<evidence type="ECO:0000256" key="4">
    <source>
        <dbReference type="ARBA" id="ARBA00022692"/>
    </source>
</evidence>
<dbReference type="GO" id="GO:0016020">
    <property type="term" value="C:membrane"/>
    <property type="evidence" value="ECO:0007669"/>
    <property type="project" value="UniProtKB-SubCell"/>
</dbReference>
<protein>
    <submittedName>
        <fullName evidence="9">General substrate transporter</fullName>
    </submittedName>
</protein>
<keyword evidence="5 7" id="KW-1133">Transmembrane helix</keyword>
<dbReference type="OrthoDB" id="4044674at2759"/>
<keyword evidence="10" id="KW-1185">Reference proteome</keyword>
<feature type="transmembrane region" description="Helical" evidence="7">
    <location>
        <begin position="42"/>
        <end position="62"/>
    </location>
</feature>
<dbReference type="EMBL" id="KZ997589">
    <property type="protein sequence ID" value="RKO87217.1"/>
    <property type="molecule type" value="Genomic_DNA"/>
</dbReference>
<comment type="subcellular location">
    <subcellularLocation>
        <location evidence="1">Membrane</location>
        <topology evidence="1">Multi-pass membrane protein</topology>
    </subcellularLocation>
</comment>
<dbReference type="InterPro" id="IPR036259">
    <property type="entry name" value="MFS_trans_sf"/>
</dbReference>
<dbReference type="InterPro" id="IPR003663">
    <property type="entry name" value="Sugar/inositol_transpt"/>
</dbReference>
<feature type="transmembrane region" description="Helical" evidence="7">
    <location>
        <begin position="328"/>
        <end position="354"/>
    </location>
</feature>
<feature type="transmembrane region" description="Helical" evidence="7">
    <location>
        <begin position="302"/>
        <end position="322"/>
    </location>
</feature>
<comment type="similarity">
    <text evidence="2">Belongs to the major facilitator superfamily. Sugar transporter (TC 2.A.1.1) family.</text>
</comment>
<dbReference type="PROSITE" id="PS50850">
    <property type="entry name" value="MFS"/>
    <property type="match status" value="1"/>
</dbReference>
<organism evidence="9 10">
    <name type="scientific">Blyttiomyces helicus</name>
    <dbReference type="NCBI Taxonomy" id="388810"/>
    <lineage>
        <taxon>Eukaryota</taxon>
        <taxon>Fungi</taxon>
        <taxon>Fungi incertae sedis</taxon>
        <taxon>Chytridiomycota</taxon>
        <taxon>Chytridiomycota incertae sedis</taxon>
        <taxon>Chytridiomycetes</taxon>
        <taxon>Chytridiomycetes incertae sedis</taxon>
        <taxon>Blyttiomyces</taxon>
    </lineage>
</organism>
<evidence type="ECO:0000259" key="8">
    <source>
        <dbReference type="PROSITE" id="PS50850"/>
    </source>
</evidence>
<reference evidence="10" key="1">
    <citation type="journal article" date="2018" name="Nat. Microbiol.">
        <title>Leveraging single-cell genomics to expand the fungal tree of life.</title>
        <authorList>
            <person name="Ahrendt S.R."/>
            <person name="Quandt C.A."/>
            <person name="Ciobanu D."/>
            <person name="Clum A."/>
            <person name="Salamov A."/>
            <person name="Andreopoulos B."/>
            <person name="Cheng J.F."/>
            <person name="Woyke T."/>
            <person name="Pelin A."/>
            <person name="Henrissat B."/>
            <person name="Reynolds N.K."/>
            <person name="Benny G.L."/>
            <person name="Smith M.E."/>
            <person name="James T.Y."/>
            <person name="Grigoriev I.V."/>
        </authorList>
    </citation>
    <scope>NUCLEOTIDE SEQUENCE [LARGE SCALE GENOMIC DNA]</scope>
</reference>
<evidence type="ECO:0000256" key="7">
    <source>
        <dbReference type="SAM" id="Phobius"/>
    </source>
</evidence>
<dbReference type="GO" id="GO:0005351">
    <property type="term" value="F:carbohydrate:proton symporter activity"/>
    <property type="evidence" value="ECO:0007669"/>
    <property type="project" value="TreeGrafter"/>
</dbReference>
<gene>
    <name evidence="9" type="ORF">BDK51DRAFT_26718</name>
</gene>
<dbReference type="InterPro" id="IPR050360">
    <property type="entry name" value="MFS_Sugar_Transporters"/>
</dbReference>
<feature type="transmembrane region" description="Helical" evidence="7">
    <location>
        <begin position="69"/>
        <end position="88"/>
    </location>
</feature>
<evidence type="ECO:0000256" key="1">
    <source>
        <dbReference type="ARBA" id="ARBA00004141"/>
    </source>
</evidence>
<keyword evidence="6 7" id="KW-0472">Membrane</keyword>
<dbReference type="PANTHER" id="PTHR48022:SF2">
    <property type="entry name" value="PLASTIDIC GLUCOSE TRANSPORTER 4"/>
    <property type="match status" value="1"/>
</dbReference>
<dbReference type="PRINTS" id="PR00171">
    <property type="entry name" value="SUGRTRNSPORT"/>
</dbReference>
<dbReference type="InterPro" id="IPR020846">
    <property type="entry name" value="MFS_dom"/>
</dbReference>
<evidence type="ECO:0000256" key="2">
    <source>
        <dbReference type="ARBA" id="ARBA00010992"/>
    </source>
</evidence>
<dbReference type="InterPro" id="IPR005828">
    <property type="entry name" value="MFS_sugar_transport-like"/>
</dbReference>
<dbReference type="PROSITE" id="PS00216">
    <property type="entry name" value="SUGAR_TRANSPORT_1"/>
    <property type="match status" value="2"/>
</dbReference>
<feature type="transmembrane region" description="Helical" evidence="7">
    <location>
        <begin position="129"/>
        <end position="154"/>
    </location>
</feature>
<dbReference type="AlphaFoldDB" id="A0A4V1IQN9"/>
<accession>A0A4V1IQN9</accession>
<evidence type="ECO:0000256" key="5">
    <source>
        <dbReference type="ARBA" id="ARBA00022989"/>
    </source>
</evidence>
<dbReference type="PANTHER" id="PTHR48022">
    <property type="entry name" value="PLASTIDIC GLUCOSE TRANSPORTER 4"/>
    <property type="match status" value="1"/>
</dbReference>